<gene>
    <name evidence="1" type="ORF">M513_10717</name>
</gene>
<evidence type="ECO:0000313" key="2">
    <source>
        <dbReference type="Proteomes" id="UP000030764"/>
    </source>
</evidence>
<evidence type="ECO:0000313" key="1">
    <source>
        <dbReference type="EMBL" id="KFD48417.1"/>
    </source>
</evidence>
<name>A0A085LTX1_9BILA</name>
<dbReference type="Proteomes" id="UP000030764">
    <property type="component" value="Unassembled WGS sequence"/>
</dbReference>
<reference evidence="1 2" key="1">
    <citation type="journal article" date="2014" name="Nat. Genet.">
        <title>Genome and transcriptome of the porcine whipworm Trichuris suis.</title>
        <authorList>
            <person name="Jex A.R."/>
            <person name="Nejsum P."/>
            <person name="Schwarz E.M."/>
            <person name="Hu L."/>
            <person name="Young N.D."/>
            <person name="Hall R.S."/>
            <person name="Korhonen P.K."/>
            <person name="Liao S."/>
            <person name="Thamsborg S."/>
            <person name="Xia J."/>
            <person name="Xu P."/>
            <person name="Wang S."/>
            <person name="Scheerlinck J.P."/>
            <person name="Hofmann A."/>
            <person name="Sternberg P.W."/>
            <person name="Wang J."/>
            <person name="Gasser R.B."/>
        </authorList>
    </citation>
    <scope>NUCLEOTIDE SEQUENCE [LARGE SCALE GENOMIC DNA]</scope>
    <source>
        <strain evidence="1">DCEP-RM93M</strain>
    </source>
</reference>
<keyword evidence="2" id="KW-1185">Reference proteome</keyword>
<proteinExistence type="predicted"/>
<protein>
    <submittedName>
        <fullName evidence="1">Uncharacterized protein</fullName>
    </submittedName>
</protein>
<sequence>MHPAGDRPRKLYKVSYYWTFIVKACLRSLVRTADELLRPSSTVALTGTNSQLVQKRAANV</sequence>
<dbReference type="AlphaFoldDB" id="A0A085LTX1"/>
<dbReference type="EMBL" id="KL363294">
    <property type="protein sequence ID" value="KFD48417.1"/>
    <property type="molecule type" value="Genomic_DNA"/>
</dbReference>
<accession>A0A085LTX1</accession>
<organism evidence="1 2">
    <name type="scientific">Trichuris suis</name>
    <name type="common">pig whipworm</name>
    <dbReference type="NCBI Taxonomy" id="68888"/>
    <lineage>
        <taxon>Eukaryota</taxon>
        <taxon>Metazoa</taxon>
        <taxon>Ecdysozoa</taxon>
        <taxon>Nematoda</taxon>
        <taxon>Enoplea</taxon>
        <taxon>Dorylaimia</taxon>
        <taxon>Trichinellida</taxon>
        <taxon>Trichuridae</taxon>
        <taxon>Trichuris</taxon>
    </lineage>
</organism>